<sequence length="51" mass="5207">MFSCQRTRLGVTHATWASGGVRGTAAIGGGETHVTAFHASCIVGEYAGGRI</sequence>
<name>A0A806FWY5_BIFAN</name>
<reference evidence="1 2" key="1">
    <citation type="journal article" date="2011" name="J. Bacteriol.">
        <title>Genome Sequence of the Probiotic Strain Bifidobacterium animalis subsp. lactis CNCM I-2494.</title>
        <authorList>
            <person name="Chervaux C."/>
            <person name="Grimaldi C."/>
            <person name="Bolotin A."/>
            <person name="Quinquis B."/>
            <person name="Legrain-Raspaud S."/>
            <person name="van Hylckama Vlieg J.E."/>
            <person name="Denariaz G."/>
            <person name="Smokvina T."/>
        </authorList>
    </citation>
    <scope>NUCLEOTIDE SEQUENCE [LARGE SCALE GENOMIC DNA]</scope>
    <source>
        <strain evidence="1 2">CNCM I-2494</strain>
    </source>
</reference>
<dbReference type="Proteomes" id="UP000008394">
    <property type="component" value="Chromosome"/>
</dbReference>
<dbReference type="AlphaFoldDB" id="A0A806FWY5"/>
<protein>
    <submittedName>
        <fullName evidence="1">Uncharacterized protein</fullName>
    </submittedName>
</protein>
<accession>A0A806FWY5</accession>
<dbReference type="KEGG" id="bnm:BALAC2494_01868"/>
<gene>
    <name evidence="1" type="ORF">BALAC2494_01868</name>
</gene>
<proteinExistence type="predicted"/>
<organism evidence="1 2">
    <name type="scientific">Bifidobacterium animalis subsp. lactis CNCM I-2494</name>
    <dbReference type="NCBI Taxonomy" id="1042403"/>
    <lineage>
        <taxon>Bacteria</taxon>
        <taxon>Bacillati</taxon>
        <taxon>Actinomycetota</taxon>
        <taxon>Actinomycetes</taxon>
        <taxon>Bifidobacteriales</taxon>
        <taxon>Bifidobacteriaceae</taxon>
        <taxon>Bifidobacterium</taxon>
    </lineage>
</organism>
<dbReference type="EMBL" id="CP002915">
    <property type="protein sequence ID" value="AEK30802.1"/>
    <property type="molecule type" value="Genomic_DNA"/>
</dbReference>
<evidence type="ECO:0000313" key="2">
    <source>
        <dbReference type="Proteomes" id="UP000008394"/>
    </source>
</evidence>
<evidence type="ECO:0000313" key="1">
    <source>
        <dbReference type="EMBL" id="AEK30802.1"/>
    </source>
</evidence>